<sequence length="186" mass="20138">MKIELSQHLSVEDEEILTINGGFGGGLELDVIGKFGEDKDTSNCGGVHGVDYLSVTGVPPSGMKDTRKILKLSDDLASIWSRTVVRIPHPNMKTVPDAYCSLQRDMLSAALNLDIHYLRVNSLSLCWTCASHQTAIVTSGSIIESSAALCVTKRSISSLSSGSSPYHPYRSSARFLRFFSFPLLGA</sequence>
<comment type="caution">
    <text evidence="1">The sequence shown here is derived from an EMBL/GenBank/DDBJ whole genome shotgun (WGS) entry which is preliminary data.</text>
</comment>
<name>A0A8S9L831_BRACR</name>
<organism evidence="1">
    <name type="scientific">Brassica cretica</name>
    <name type="common">Mustard</name>
    <dbReference type="NCBI Taxonomy" id="69181"/>
    <lineage>
        <taxon>Eukaryota</taxon>
        <taxon>Viridiplantae</taxon>
        <taxon>Streptophyta</taxon>
        <taxon>Embryophyta</taxon>
        <taxon>Tracheophyta</taxon>
        <taxon>Spermatophyta</taxon>
        <taxon>Magnoliopsida</taxon>
        <taxon>eudicotyledons</taxon>
        <taxon>Gunneridae</taxon>
        <taxon>Pentapetalae</taxon>
        <taxon>rosids</taxon>
        <taxon>malvids</taxon>
        <taxon>Brassicales</taxon>
        <taxon>Brassicaceae</taxon>
        <taxon>Brassiceae</taxon>
        <taxon>Brassica</taxon>
    </lineage>
</organism>
<evidence type="ECO:0000313" key="1">
    <source>
        <dbReference type="EMBL" id="KAF2602362.1"/>
    </source>
</evidence>
<proteinExistence type="predicted"/>
<protein>
    <submittedName>
        <fullName evidence="1">Uncharacterized protein</fullName>
    </submittedName>
</protein>
<dbReference type="EMBL" id="QGKY02000094">
    <property type="protein sequence ID" value="KAF2602362.1"/>
    <property type="molecule type" value="Genomic_DNA"/>
</dbReference>
<accession>A0A8S9L831</accession>
<reference evidence="1" key="1">
    <citation type="submission" date="2019-12" db="EMBL/GenBank/DDBJ databases">
        <title>Genome sequencing and annotation of Brassica cretica.</title>
        <authorList>
            <person name="Studholme D.J."/>
            <person name="Sarris P.F."/>
        </authorList>
    </citation>
    <scope>NUCLEOTIDE SEQUENCE</scope>
    <source>
        <strain evidence="1">PFS-102/07</strain>
        <tissue evidence="1">Leaf</tissue>
    </source>
</reference>
<gene>
    <name evidence="1" type="ORF">F2Q70_00026783</name>
</gene>
<dbReference type="AlphaFoldDB" id="A0A8S9L831"/>